<dbReference type="RefSeq" id="WP_018788293.1">
    <property type="nucleotide sequence ID" value="NZ_FMCV01000029.1"/>
</dbReference>
<feature type="domain" description="Pyridoxamine 5'-phosphate oxidase N-terminal" evidence="1">
    <location>
        <begin position="25"/>
        <end position="148"/>
    </location>
</feature>
<protein>
    <submittedName>
        <fullName evidence="2">Pyridoxamine 5'-phosphate oxidase</fullName>
    </submittedName>
</protein>
<dbReference type="InterPro" id="IPR011576">
    <property type="entry name" value="Pyridox_Oxase_N"/>
</dbReference>
<organism evidence="2 3">
    <name type="scientific">Micromonospora marina</name>
    <dbReference type="NCBI Taxonomy" id="307120"/>
    <lineage>
        <taxon>Bacteria</taxon>
        <taxon>Bacillati</taxon>
        <taxon>Actinomycetota</taxon>
        <taxon>Actinomycetes</taxon>
        <taxon>Micromonosporales</taxon>
        <taxon>Micromonosporaceae</taxon>
        <taxon>Micromonospora</taxon>
    </lineage>
</organism>
<gene>
    <name evidence="2" type="ORF">GA0070215_12915</name>
</gene>
<dbReference type="EMBL" id="FMCV01000029">
    <property type="protein sequence ID" value="SCF43935.1"/>
    <property type="molecule type" value="Genomic_DNA"/>
</dbReference>
<dbReference type="InterPro" id="IPR012349">
    <property type="entry name" value="Split_barrel_FMN-bd"/>
</dbReference>
<dbReference type="Pfam" id="PF01243">
    <property type="entry name" value="PNPOx_N"/>
    <property type="match status" value="1"/>
</dbReference>
<accession>A0A1C5AFD1</accession>
<dbReference type="SUPFAM" id="SSF50475">
    <property type="entry name" value="FMN-binding split barrel"/>
    <property type="match status" value="1"/>
</dbReference>
<reference evidence="3" key="1">
    <citation type="submission" date="2016-06" db="EMBL/GenBank/DDBJ databases">
        <authorList>
            <person name="Varghese N."/>
        </authorList>
    </citation>
    <scope>NUCLEOTIDE SEQUENCE [LARGE SCALE GENOMIC DNA]</scope>
    <source>
        <strain evidence="3">DSM 45555</strain>
    </source>
</reference>
<sequence>MEPSTFSTPVGDFADLRDDFLRLTTEIGWCTVATVDGRGRPRSRIMHVSWEVGDVGPTGWASTSRTPVKTAHLNRNPYVSCSYWTPAHDAVFVDCRATWLEPGDTKRHVWDLVATEATRRGFDPYAVWPDGPTDGGFEVLQFDPWRVQITLQDLANGQTIGSSRVWHAAGRSAPTGALLTG</sequence>
<evidence type="ECO:0000259" key="1">
    <source>
        <dbReference type="Pfam" id="PF01243"/>
    </source>
</evidence>
<dbReference type="AlphaFoldDB" id="A0A1C5AFD1"/>
<keyword evidence="3" id="KW-1185">Reference proteome</keyword>
<dbReference type="Proteomes" id="UP000198551">
    <property type="component" value="Unassembled WGS sequence"/>
</dbReference>
<name>A0A1C5AFD1_9ACTN</name>
<evidence type="ECO:0000313" key="2">
    <source>
        <dbReference type="EMBL" id="SCF43935.1"/>
    </source>
</evidence>
<evidence type="ECO:0000313" key="3">
    <source>
        <dbReference type="Proteomes" id="UP000198551"/>
    </source>
</evidence>
<dbReference type="Gene3D" id="2.30.110.10">
    <property type="entry name" value="Electron Transport, Fmn-binding Protein, Chain A"/>
    <property type="match status" value="1"/>
</dbReference>
<proteinExistence type="predicted"/>